<dbReference type="EMBL" id="MT478993">
    <property type="protein sequence ID" value="QMP82781.1"/>
    <property type="molecule type" value="Genomic_DNA"/>
</dbReference>
<evidence type="ECO:0000313" key="2">
    <source>
        <dbReference type="Proteomes" id="UP000514772"/>
    </source>
</evidence>
<dbReference type="GeneID" id="79675860"/>
<dbReference type="KEGG" id="vg:79675860"/>
<sequence>MRIKASEVKVGMRVWSKMLGEYFIVAEIRNNGGEITLSDGIFSMIGSADAVVRIQQ</sequence>
<dbReference type="RefSeq" id="YP_010742302.1">
    <property type="nucleotide sequence ID" value="NC_073085.1"/>
</dbReference>
<proteinExistence type="predicted"/>
<keyword evidence="2" id="KW-1185">Reference proteome</keyword>
<reference evidence="1 2" key="1">
    <citation type="submission" date="2020-05" db="EMBL/GenBank/DDBJ databases">
        <authorList>
            <person name="Wang X."/>
        </authorList>
    </citation>
    <scope>NUCLEOTIDE SEQUENCE [LARGE SCALE GENOMIC DNA]</scope>
</reference>
<evidence type="ECO:0000313" key="1">
    <source>
        <dbReference type="EMBL" id="QMP82781.1"/>
    </source>
</evidence>
<organism evidence="1 2">
    <name type="scientific">Escherichia phage vB_EcoS_011D5</name>
    <dbReference type="NCBI Taxonomy" id="2735301"/>
    <lineage>
        <taxon>Viruses</taxon>
        <taxon>Duplodnaviria</taxon>
        <taxon>Heunggongvirae</taxon>
        <taxon>Uroviricota</taxon>
        <taxon>Caudoviricetes</taxon>
        <taxon>Dhillonvirus</taxon>
        <taxon>Dhillonvirus dv011D5</taxon>
    </lineage>
</organism>
<protein>
    <submittedName>
        <fullName evidence="1">Uncharacterized protein</fullName>
    </submittedName>
</protein>
<accession>A0A7D7F3U0</accession>
<name>A0A7D7F3U0_9CAUD</name>
<dbReference type="Proteomes" id="UP000514772">
    <property type="component" value="Segment"/>
</dbReference>